<comment type="similarity">
    <text evidence="1 6">Belongs to the peptidase S8 family.</text>
</comment>
<evidence type="ECO:0000256" key="4">
    <source>
        <dbReference type="ARBA" id="ARBA00022825"/>
    </source>
</evidence>
<comment type="caution">
    <text evidence="9">The sequence shown here is derived from an EMBL/GenBank/DDBJ whole genome shotgun (WGS) entry which is preliminary data.</text>
</comment>
<dbReference type="OrthoDB" id="5167143at2"/>
<protein>
    <submittedName>
        <fullName evidence="9">Subtilase family protein</fullName>
    </submittedName>
</protein>
<keyword evidence="4 6" id="KW-0720">Serine protease</keyword>
<evidence type="ECO:0000256" key="1">
    <source>
        <dbReference type="ARBA" id="ARBA00011073"/>
    </source>
</evidence>
<evidence type="ECO:0000256" key="6">
    <source>
        <dbReference type="PROSITE-ProRule" id="PRU01240"/>
    </source>
</evidence>
<evidence type="ECO:0000256" key="2">
    <source>
        <dbReference type="ARBA" id="ARBA00022670"/>
    </source>
</evidence>
<organism evidence="9 10">
    <name type="scientific">Kribbella antiqua</name>
    <dbReference type="NCBI Taxonomy" id="2512217"/>
    <lineage>
        <taxon>Bacteria</taxon>
        <taxon>Bacillati</taxon>
        <taxon>Actinomycetota</taxon>
        <taxon>Actinomycetes</taxon>
        <taxon>Propionibacteriales</taxon>
        <taxon>Kribbellaceae</taxon>
        <taxon>Kribbella</taxon>
    </lineage>
</organism>
<dbReference type="PROSITE" id="PS00138">
    <property type="entry name" value="SUBTILASE_SER"/>
    <property type="match status" value="1"/>
</dbReference>
<evidence type="ECO:0000256" key="5">
    <source>
        <dbReference type="PIRSR" id="PIRSR615500-1"/>
    </source>
</evidence>
<keyword evidence="2 6" id="KW-0645">Protease</keyword>
<feature type="active site" description="Charge relay system" evidence="5 6">
    <location>
        <position position="425"/>
    </location>
</feature>
<dbReference type="GO" id="GO:0004252">
    <property type="term" value="F:serine-type endopeptidase activity"/>
    <property type="evidence" value="ECO:0007669"/>
    <property type="project" value="UniProtKB-UniRule"/>
</dbReference>
<dbReference type="InterPro" id="IPR050131">
    <property type="entry name" value="Peptidase_S8_subtilisin-like"/>
</dbReference>
<evidence type="ECO:0000256" key="3">
    <source>
        <dbReference type="ARBA" id="ARBA00022801"/>
    </source>
</evidence>
<keyword evidence="7" id="KW-0732">Signal</keyword>
<sequence>MPRFRPRRLIPAVAIAAVAVAAVAFPASGNQSASTASGRSAATQAPSTFTLITGDKVIARQGPGGTFSTEVRPGPGRAGMMFHKVALGKQQSVIPFDAVPLVAAGLVDPRLFDVALLADLGLDDVSSPDLPLLVEHAGRATTFKGTKIKRELPLVGAVALRQDRRTANTFWQSWKSSKKKIWLDGGIKPTLDRSVAQIGAPVAWQAGATGKGVKVAVLDSGYDATHADLEDRVVAAKSFVDDNTVDDQVGHGTHVASTVAGTGQASGGKYRGVAPEADLMIGKVCGRKGCELSDIIAGMEWAAHAGAKVVNLSLGGWASDGTDVVSQAVNELTASTGTLFVASAGNDGIESSIGSPAAADAALAVASVTKSDTLSTFSSRGPRLGDFAVKPDIAAPGDRIVAARAAGTLAPFAINPSYAELSGTSMASPHVAGAAALLAQLHPGWKAPELKAALMNSALGLPGIGVFGQGAGRVDLSRAVKQSVIATPATVDLGLQSYPHADDKPVTKTVTYRNDGGKPINLKLSLEAKPAKVFRLSRSSIVVPANGTETVDITADTSTEGPNGAYAGWLVATGNGTAIRTTVGVGKEIPSYERKIVMLDRSGKPVVNDETQFGAVFLADVEHQQGYFAVPGDTIRLPQGRYAMDALLGKSNEEGQGYAEGTYFGEPELVVGESGSLVLDGRKANKVAVQAPVAGASAATAGVGYATPLGNSTFVGGIAVINPLRPDFSPDLYVVPNATGTAKTFTGFAHVAWAKMPPDQSPEGGFYLDSPYLYHDVSTWPGRFPTKPALVSKEYAHLDASYAGEPGTRGNNYGFPSLPQKDSGGHVVGLFLFTPAIEMNLPFRRQEYYAAKGVNWAFETEVFRYLPEDGAVEYTAVVDSQHTAYPAGRTTKVRWQQGVFGPSLPDRRAGMPGREPQPFTYRDGDSLTVDVPLYADGGAGRLGDAIIDSEHTTLSHEGVELGASDALRLQTFQLPAEEAQYVLTKTATRSPDRYKLSTDIESVWTFRSQRTPDGQSTALPLMNVRYQPALDDRNRAPAGRFEVPFTIEHQYGATRRPVVSVAVEASYDGKTWHTVPVRRTTTGWTAVTDQPAGTFVSLRAHATDSAGNEVNQTIHRAFEVR</sequence>
<feature type="domain" description="Peptidase S8/S53" evidence="8">
    <location>
        <begin position="210"/>
        <end position="460"/>
    </location>
</feature>
<name>A0A4R2II83_9ACTN</name>
<dbReference type="RefSeq" id="WP_132153640.1">
    <property type="nucleotide sequence ID" value="NZ_SLWR01000010.1"/>
</dbReference>
<keyword evidence="3 6" id="KW-0378">Hydrolase</keyword>
<dbReference type="AlphaFoldDB" id="A0A4R2II83"/>
<dbReference type="Gene3D" id="2.60.40.10">
    <property type="entry name" value="Immunoglobulins"/>
    <property type="match status" value="1"/>
</dbReference>
<feature type="chain" id="PRO_5039454722" evidence="7">
    <location>
        <begin position="30"/>
        <end position="1121"/>
    </location>
</feature>
<dbReference type="PRINTS" id="PR00723">
    <property type="entry name" value="SUBTILISIN"/>
</dbReference>
<evidence type="ECO:0000259" key="8">
    <source>
        <dbReference type="Pfam" id="PF00082"/>
    </source>
</evidence>
<reference evidence="9 10" key="1">
    <citation type="journal article" date="2015" name="Stand. Genomic Sci.">
        <title>Genomic Encyclopedia of Bacterial and Archaeal Type Strains, Phase III: the genomes of soil and plant-associated and newly described type strains.</title>
        <authorList>
            <person name="Whitman W.B."/>
            <person name="Woyke T."/>
            <person name="Klenk H.P."/>
            <person name="Zhou Y."/>
            <person name="Lilburn T.G."/>
            <person name="Beck B.J."/>
            <person name="De Vos P."/>
            <person name="Vandamme P."/>
            <person name="Eisen J.A."/>
            <person name="Garrity G."/>
            <person name="Hugenholtz P."/>
            <person name="Kyrpides N.C."/>
        </authorList>
    </citation>
    <scope>NUCLEOTIDE SEQUENCE [LARGE SCALE GENOMIC DNA]</scope>
    <source>
        <strain evidence="9 10">VKM Ac-2541</strain>
    </source>
</reference>
<dbReference type="SUPFAM" id="SSF52743">
    <property type="entry name" value="Subtilisin-like"/>
    <property type="match status" value="1"/>
</dbReference>
<accession>A0A4R2II83</accession>
<dbReference type="PANTHER" id="PTHR43806">
    <property type="entry name" value="PEPTIDASE S8"/>
    <property type="match status" value="1"/>
</dbReference>
<dbReference type="GO" id="GO:0005975">
    <property type="term" value="P:carbohydrate metabolic process"/>
    <property type="evidence" value="ECO:0007669"/>
    <property type="project" value="UniProtKB-ARBA"/>
</dbReference>
<dbReference type="InterPro" id="IPR015500">
    <property type="entry name" value="Peptidase_S8_subtilisin-rel"/>
</dbReference>
<evidence type="ECO:0000313" key="10">
    <source>
        <dbReference type="Proteomes" id="UP000295573"/>
    </source>
</evidence>
<dbReference type="PANTHER" id="PTHR43806:SF65">
    <property type="entry name" value="SERINE PROTEASE APRX"/>
    <property type="match status" value="1"/>
</dbReference>
<keyword evidence="10" id="KW-1185">Reference proteome</keyword>
<feature type="active site" description="Charge relay system" evidence="5 6">
    <location>
        <position position="219"/>
    </location>
</feature>
<evidence type="ECO:0000256" key="7">
    <source>
        <dbReference type="SAM" id="SignalP"/>
    </source>
</evidence>
<feature type="signal peptide" evidence="7">
    <location>
        <begin position="1"/>
        <end position="29"/>
    </location>
</feature>
<dbReference type="EMBL" id="SLWR01000010">
    <property type="protein sequence ID" value="TCO44553.1"/>
    <property type="molecule type" value="Genomic_DNA"/>
</dbReference>
<gene>
    <name evidence="9" type="ORF">EV646_110267</name>
</gene>
<dbReference type="GO" id="GO:0006508">
    <property type="term" value="P:proteolysis"/>
    <property type="evidence" value="ECO:0007669"/>
    <property type="project" value="UniProtKB-KW"/>
</dbReference>
<proteinExistence type="inferred from homology"/>
<dbReference type="InterPro" id="IPR036852">
    <property type="entry name" value="Peptidase_S8/S53_dom_sf"/>
</dbReference>
<evidence type="ECO:0000313" key="9">
    <source>
        <dbReference type="EMBL" id="TCO44553.1"/>
    </source>
</evidence>
<dbReference type="InterPro" id="IPR013783">
    <property type="entry name" value="Ig-like_fold"/>
</dbReference>
<feature type="active site" description="Charge relay system" evidence="5 6">
    <location>
        <position position="251"/>
    </location>
</feature>
<dbReference type="InterPro" id="IPR000209">
    <property type="entry name" value="Peptidase_S8/S53_dom"/>
</dbReference>
<dbReference type="PROSITE" id="PS00137">
    <property type="entry name" value="SUBTILASE_HIS"/>
    <property type="match status" value="1"/>
</dbReference>
<dbReference type="InterPro" id="IPR022398">
    <property type="entry name" value="Peptidase_S8_His-AS"/>
</dbReference>
<dbReference type="PROSITE" id="PS51892">
    <property type="entry name" value="SUBTILASE"/>
    <property type="match status" value="1"/>
</dbReference>
<dbReference type="Proteomes" id="UP000295573">
    <property type="component" value="Unassembled WGS sequence"/>
</dbReference>
<dbReference type="Gene3D" id="3.40.50.200">
    <property type="entry name" value="Peptidase S8/S53 domain"/>
    <property type="match status" value="1"/>
</dbReference>
<dbReference type="Pfam" id="PF00082">
    <property type="entry name" value="Peptidase_S8"/>
    <property type="match status" value="1"/>
</dbReference>
<dbReference type="InterPro" id="IPR023828">
    <property type="entry name" value="Peptidase_S8_Ser-AS"/>
</dbReference>